<dbReference type="GO" id="GO:0006629">
    <property type="term" value="P:lipid metabolic process"/>
    <property type="evidence" value="ECO:0007669"/>
    <property type="project" value="InterPro"/>
</dbReference>
<gene>
    <name evidence="3" type="ORF">Glove_402g49</name>
</gene>
<dbReference type="AlphaFoldDB" id="A0A397H4K4"/>
<accession>A0A397H4K4</accession>
<feature type="compositionally biased region" description="Polar residues" evidence="1">
    <location>
        <begin position="52"/>
        <end position="62"/>
    </location>
</feature>
<reference evidence="3 4" key="1">
    <citation type="submission" date="2018-08" db="EMBL/GenBank/DDBJ databases">
        <title>Genome and evolution of the arbuscular mycorrhizal fungus Diversispora epigaea (formerly Glomus versiforme) and its bacterial endosymbionts.</title>
        <authorList>
            <person name="Sun X."/>
            <person name="Fei Z."/>
            <person name="Harrison M."/>
        </authorList>
    </citation>
    <scope>NUCLEOTIDE SEQUENCE [LARGE SCALE GENOMIC DNA]</scope>
    <source>
        <strain evidence="3 4">IT104</strain>
    </source>
</reference>
<protein>
    <recommendedName>
        <fullName evidence="2">GP-PDE domain-containing protein</fullName>
    </recommendedName>
</protein>
<comment type="caution">
    <text evidence="3">The sequence shown here is derived from an EMBL/GenBank/DDBJ whole genome shotgun (WGS) entry which is preliminary data.</text>
</comment>
<name>A0A397H4K4_9GLOM</name>
<organism evidence="3 4">
    <name type="scientific">Diversispora epigaea</name>
    <dbReference type="NCBI Taxonomy" id="1348612"/>
    <lineage>
        <taxon>Eukaryota</taxon>
        <taxon>Fungi</taxon>
        <taxon>Fungi incertae sedis</taxon>
        <taxon>Mucoromycota</taxon>
        <taxon>Glomeromycotina</taxon>
        <taxon>Glomeromycetes</taxon>
        <taxon>Diversisporales</taxon>
        <taxon>Diversisporaceae</taxon>
        <taxon>Diversispora</taxon>
    </lineage>
</organism>
<feature type="domain" description="GP-PDE" evidence="2">
    <location>
        <begin position="1"/>
        <end position="62"/>
    </location>
</feature>
<sequence length="62" mass="6531">MTKDKKVIATVKPTSNKTTGVTVSPNCHISTTSRSQVKGNNSSLASIHDANGSFSRLNLNGE</sequence>
<dbReference type="PROSITE" id="PS51704">
    <property type="entry name" value="GP_PDE"/>
    <property type="match status" value="1"/>
</dbReference>
<dbReference type="InterPro" id="IPR030395">
    <property type="entry name" value="GP_PDE_dom"/>
</dbReference>
<dbReference type="GO" id="GO:0008081">
    <property type="term" value="F:phosphoric diester hydrolase activity"/>
    <property type="evidence" value="ECO:0007669"/>
    <property type="project" value="InterPro"/>
</dbReference>
<evidence type="ECO:0000313" key="3">
    <source>
        <dbReference type="EMBL" id="RHZ56343.1"/>
    </source>
</evidence>
<keyword evidence="4" id="KW-1185">Reference proteome</keyword>
<evidence type="ECO:0000259" key="2">
    <source>
        <dbReference type="PROSITE" id="PS51704"/>
    </source>
</evidence>
<dbReference type="EMBL" id="PQFF01000359">
    <property type="protein sequence ID" value="RHZ56343.1"/>
    <property type="molecule type" value="Genomic_DNA"/>
</dbReference>
<evidence type="ECO:0000313" key="4">
    <source>
        <dbReference type="Proteomes" id="UP000266861"/>
    </source>
</evidence>
<evidence type="ECO:0000256" key="1">
    <source>
        <dbReference type="SAM" id="MobiDB-lite"/>
    </source>
</evidence>
<feature type="compositionally biased region" description="Polar residues" evidence="1">
    <location>
        <begin position="16"/>
        <end position="45"/>
    </location>
</feature>
<feature type="region of interest" description="Disordered" evidence="1">
    <location>
        <begin position="16"/>
        <end position="62"/>
    </location>
</feature>
<dbReference type="OrthoDB" id="340550at2759"/>
<proteinExistence type="predicted"/>
<dbReference type="Proteomes" id="UP000266861">
    <property type="component" value="Unassembled WGS sequence"/>
</dbReference>